<dbReference type="AlphaFoldDB" id="A0AAP6B439"/>
<evidence type="ECO:0000259" key="5">
    <source>
        <dbReference type="Pfam" id="PF01555"/>
    </source>
</evidence>
<evidence type="ECO:0000313" key="6">
    <source>
        <dbReference type="EMBL" id="MDW9353152.1"/>
    </source>
</evidence>
<dbReference type="EMBL" id="JAWPMK010000003">
    <property type="protein sequence ID" value="MDW9353152.1"/>
    <property type="molecule type" value="Genomic_DNA"/>
</dbReference>
<feature type="domain" description="DNA methylase N-4/N-6" evidence="5">
    <location>
        <begin position="22"/>
        <end position="299"/>
    </location>
</feature>
<dbReference type="PROSITE" id="PS00092">
    <property type="entry name" value="N6_MTASE"/>
    <property type="match status" value="1"/>
</dbReference>
<dbReference type="EC" id="2.1.1.-" evidence="4"/>
<sequence>MNCLLYSGDCLDVMPSLPPGSVDLVLCDPPYGTIKGLTLDTWDKGTTVWDDALNPEDIFTQCERLLRVGGALVMFSKEPYTSRMITQAEKNLPFLYRMVWKKEHFANPFSVKKAPASFFEDIVVFRKKYDSEKRNPLREYAGRILSFTGHRTDKEVNKTLGHHRAEHFFRVNTTQFSPCSQDTYNELITRFGIDRMPGFMTYEEMCKVNSGYGTVVFNLPKGKKYRSDVLEYARERERWHPTQKPVALLEELIQTYSNPGDRVLDFTMGSGSTGVACIRTGRRFTGIEKDDRYFAVAKKRLEKENSEMVVI</sequence>
<organism evidence="6 7">
    <name type="scientific">Escherichia coli</name>
    <dbReference type="NCBI Taxonomy" id="562"/>
    <lineage>
        <taxon>Bacteria</taxon>
        <taxon>Pseudomonadati</taxon>
        <taxon>Pseudomonadota</taxon>
        <taxon>Gammaproteobacteria</taxon>
        <taxon>Enterobacterales</taxon>
        <taxon>Enterobacteriaceae</taxon>
        <taxon>Escherichia</taxon>
    </lineage>
</organism>
<dbReference type="GO" id="GO:0032259">
    <property type="term" value="P:methylation"/>
    <property type="evidence" value="ECO:0007669"/>
    <property type="project" value="UniProtKB-KW"/>
</dbReference>
<dbReference type="RefSeq" id="WP_213726753.1">
    <property type="nucleotide sequence ID" value="NZ_JAWPMK010000003.1"/>
</dbReference>
<comment type="similarity">
    <text evidence="1 4">Belongs to the N(4)/N(6)-methyltransferase family.</text>
</comment>
<evidence type="ECO:0000313" key="7">
    <source>
        <dbReference type="Proteomes" id="UP001271591"/>
    </source>
</evidence>
<name>A0AAP6B439_ECOLX</name>
<dbReference type="GO" id="GO:0009007">
    <property type="term" value="F:site-specific DNA-methyltransferase (adenine-specific) activity"/>
    <property type="evidence" value="ECO:0007669"/>
    <property type="project" value="TreeGrafter"/>
</dbReference>
<dbReference type="InterPro" id="IPR001091">
    <property type="entry name" value="RM_Methyltransferase"/>
</dbReference>
<dbReference type="InterPro" id="IPR002941">
    <property type="entry name" value="DNA_methylase_N4/N6"/>
</dbReference>
<dbReference type="GO" id="GO:0008170">
    <property type="term" value="F:N-methyltransferase activity"/>
    <property type="evidence" value="ECO:0007669"/>
    <property type="project" value="InterPro"/>
</dbReference>
<evidence type="ECO:0000256" key="4">
    <source>
        <dbReference type="RuleBase" id="RU362026"/>
    </source>
</evidence>
<dbReference type="PRINTS" id="PR00508">
    <property type="entry name" value="S21N4MTFRASE"/>
</dbReference>
<comment type="caution">
    <text evidence="6">The sequence shown here is derived from an EMBL/GenBank/DDBJ whole genome shotgun (WGS) entry which is preliminary data.</text>
</comment>
<dbReference type="Proteomes" id="UP001271591">
    <property type="component" value="Unassembled WGS sequence"/>
</dbReference>
<reference evidence="6" key="1">
    <citation type="submission" date="2023-10" db="EMBL/GenBank/DDBJ databases">
        <title>Draft Genome Sequence of a Shiga toxin-producing Escherichia coli strain from deer meat showing an IS-element integration in the B-subunit of the Shiga toxin Stx2b gene.</title>
        <authorList>
            <person name="Projahn M."/>
            <person name="Borowiak M."/>
        </authorList>
    </citation>
    <scope>NUCLEOTIDE SEQUENCE</scope>
    <source>
        <strain evidence="6">BfR-EC-18960</strain>
    </source>
</reference>
<evidence type="ECO:0000256" key="3">
    <source>
        <dbReference type="ARBA" id="ARBA00022679"/>
    </source>
</evidence>
<dbReference type="InterPro" id="IPR029063">
    <property type="entry name" value="SAM-dependent_MTases_sf"/>
</dbReference>
<evidence type="ECO:0000256" key="1">
    <source>
        <dbReference type="ARBA" id="ARBA00006594"/>
    </source>
</evidence>
<proteinExistence type="inferred from homology"/>
<dbReference type="SUPFAM" id="SSF53335">
    <property type="entry name" value="S-adenosyl-L-methionine-dependent methyltransferases"/>
    <property type="match status" value="1"/>
</dbReference>
<keyword evidence="2" id="KW-0489">Methyltransferase</keyword>
<accession>A0AAP6B439</accession>
<evidence type="ECO:0000256" key="2">
    <source>
        <dbReference type="ARBA" id="ARBA00022603"/>
    </source>
</evidence>
<dbReference type="InterPro" id="IPR002052">
    <property type="entry name" value="DNA_methylase_N6_adenine_CS"/>
</dbReference>
<dbReference type="PANTHER" id="PTHR13370:SF3">
    <property type="entry name" value="TRNA (GUANINE(10)-N2)-METHYLTRANSFERASE HOMOLOG"/>
    <property type="match status" value="1"/>
</dbReference>
<gene>
    <name evidence="6" type="ORF">R8G00_27295</name>
</gene>
<dbReference type="GO" id="GO:0003677">
    <property type="term" value="F:DNA binding"/>
    <property type="evidence" value="ECO:0007669"/>
    <property type="project" value="InterPro"/>
</dbReference>
<dbReference type="Gene3D" id="3.40.50.150">
    <property type="entry name" value="Vaccinia Virus protein VP39"/>
    <property type="match status" value="1"/>
</dbReference>
<keyword evidence="3" id="KW-0808">Transferase</keyword>
<protein>
    <recommendedName>
        <fullName evidence="4">Methyltransferase</fullName>
        <ecNumber evidence="4">2.1.1.-</ecNumber>
    </recommendedName>
</protein>
<dbReference type="PANTHER" id="PTHR13370">
    <property type="entry name" value="RNA METHYLASE-RELATED"/>
    <property type="match status" value="1"/>
</dbReference>
<dbReference type="GO" id="GO:0005737">
    <property type="term" value="C:cytoplasm"/>
    <property type="evidence" value="ECO:0007669"/>
    <property type="project" value="TreeGrafter"/>
</dbReference>
<dbReference type="Pfam" id="PF01555">
    <property type="entry name" value="N6_N4_Mtase"/>
    <property type="match status" value="1"/>
</dbReference>